<dbReference type="InterPro" id="IPR046739">
    <property type="entry name" value="DUF6789"/>
</dbReference>
<feature type="transmembrane region" description="Helical" evidence="1">
    <location>
        <begin position="134"/>
        <end position="153"/>
    </location>
</feature>
<evidence type="ECO:0000313" key="2">
    <source>
        <dbReference type="EMBL" id="KGI81459.1"/>
    </source>
</evidence>
<feature type="transmembrane region" description="Helical" evidence="1">
    <location>
        <begin position="70"/>
        <end position="94"/>
    </location>
</feature>
<organism evidence="2 3">
    <name type="scientific">Actinopolyspora erythraea</name>
    <dbReference type="NCBI Taxonomy" id="414996"/>
    <lineage>
        <taxon>Bacteria</taxon>
        <taxon>Bacillati</taxon>
        <taxon>Actinomycetota</taxon>
        <taxon>Actinomycetes</taxon>
        <taxon>Actinopolysporales</taxon>
        <taxon>Actinopolysporaceae</taxon>
        <taxon>Actinopolyspora</taxon>
    </lineage>
</organism>
<name>A0ABR4X4A0_9ACTN</name>
<gene>
    <name evidence="2" type="ORF">IL38_10965</name>
</gene>
<keyword evidence="1" id="KW-1133">Transmembrane helix</keyword>
<dbReference type="Pfam" id="PF20587">
    <property type="entry name" value="DUF6789"/>
    <property type="match status" value="1"/>
</dbReference>
<accession>A0ABR4X4A0</accession>
<proteinExistence type="predicted"/>
<sequence>MTVESDGSARVGGAGLDRDRLAAGAGWGVAATVLMSVVMLFGTATGLAPMPSPVPLALVARTVGALPQPALMGLAVLVHLSYGAVAATVLAGLVRRVSVGLAVGYGSLLWALMGVVWLPYLGWGLFGTAVTPRIAVATLVPHLVYGVTLGLALDRHRAPRRSSNGTGRGPQR</sequence>
<keyword evidence="1" id="KW-0812">Transmembrane</keyword>
<feature type="transmembrane region" description="Helical" evidence="1">
    <location>
        <begin position="21"/>
        <end position="50"/>
    </location>
</feature>
<dbReference type="RefSeq" id="WP_043573872.1">
    <property type="nucleotide sequence ID" value="NZ_KN214176.1"/>
</dbReference>
<dbReference type="EMBL" id="JPMV01000018">
    <property type="protein sequence ID" value="KGI81459.1"/>
    <property type="molecule type" value="Genomic_DNA"/>
</dbReference>
<reference evidence="2 3" key="1">
    <citation type="journal article" date="2014" name="PLoS ONE">
        <title>Identification and Characterization of a New Erythromycin Biosynthetic Gene Cluster in Actinopolyspora erythraea YIM90600, a Novel Erythronolide-Producing Halophilic Actinomycete Isolated from Salt Field.</title>
        <authorList>
            <person name="Chen D."/>
            <person name="Feng J."/>
            <person name="Huang L."/>
            <person name="Zhang Q."/>
            <person name="Wu J."/>
            <person name="Zhu X."/>
            <person name="Duan Y."/>
            <person name="Xu Z."/>
        </authorList>
    </citation>
    <scope>NUCLEOTIDE SEQUENCE [LARGE SCALE GENOMIC DNA]</scope>
    <source>
        <strain evidence="2 3">YIM90600</strain>
    </source>
</reference>
<comment type="caution">
    <text evidence="2">The sequence shown here is derived from an EMBL/GenBank/DDBJ whole genome shotgun (WGS) entry which is preliminary data.</text>
</comment>
<keyword evidence="1" id="KW-0472">Membrane</keyword>
<keyword evidence="3" id="KW-1185">Reference proteome</keyword>
<evidence type="ECO:0000256" key="1">
    <source>
        <dbReference type="SAM" id="Phobius"/>
    </source>
</evidence>
<evidence type="ECO:0008006" key="4">
    <source>
        <dbReference type="Google" id="ProtNLM"/>
    </source>
</evidence>
<feature type="transmembrane region" description="Helical" evidence="1">
    <location>
        <begin position="101"/>
        <end position="122"/>
    </location>
</feature>
<evidence type="ECO:0000313" key="3">
    <source>
        <dbReference type="Proteomes" id="UP000029737"/>
    </source>
</evidence>
<protein>
    <recommendedName>
        <fullName evidence="4">DUF1440 domain-containing protein</fullName>
    </recommendedName>
</protein>
<dbReference type="Proteomes" id="UP000029737">
    <property type="component" value="Unassembled WGS sequence"/>
</dbReference>